<evidence type="ECO:0000313" key="1">
    <source>
        <dbReference type="EMBL" id="QIB67155.1"/>
    </source>
</evidence>
<evidence type="ECO:0000313" key="2">
    <source>
        <dbReference type="Proteomes" id="UP000477680"/>
    </source>
</evidence>
<organism evidence="1 2">
    <name type="scientific">Kineobactrum salinum</name>
    <dbReference type="NCBI Taxonomy" id="2708301"/>
    <lineage>
        <taxon>Bacteria</taxon>
        <taxon>Pseudomonadati</taxon>
        <taxon>Pseudomonadota</taxon>
        <taxon>Gammaproteobacteria</taxon>
        <taxon>Cellvibrionales</taxon>
        <taxon>Halieaceae</taxon>
        <taxon>Kineobactrum</taxon>
    </lineage>
</organism>
<name>A0A6C0U971_9GAMM</name>
<sequence>MGLDIAFHRILATKAGISTKDIPNGDPSDIEVAREQVAQGEASPGYLHWLQRTATCVQVPGMDWWVEDNGSPENFVIRANRWGYTYAPLTAWLKEHSIPWIEF</sequence>
<dbReference type="AlphaFoldDB" id="A0A6C0U971"/>
<gene>
    <name evidence="1" type="ORF">G3T16_18860</name>
</gene>
<accession>A0A6C0U971</accession>
<keyword evidence="2" id="KW-1185">Reference proteome</keyword>
<protein>
    <submittedName>
        <fullName evidence="1">Uncharacterized protein</fullName>
    </submittedName>
</protein>
<dbReference type="EMBL" id="CP048711">
    <property type="protein sequence ID" value="QIB67155.1"/>
    <property type="molecule type" value="Genomic_DNA"/>
</dbReference>
<dbReference type="KEGG" id="kim:G3T16_18860"/>
<dbReference type="RefSeq" id="WP_163496582.1">
    <property type="nucleotide sequence ID" value="NZ_CP048711.1"/>
</dbReference>
<dbReference type="Proteomes" id="UP000477680">
    <property type="component" value="Chromosome"/>
</dbReference>
<reference evidence="1 2" key="1">
    <citation type="submission" date="2020-02" db="EMBL/GenBank/DDBJ databases">
        <title>Genome sequencing for Kineobactrum sp. M2.</title>
        <authorList>
            <person name="Park S.-J."/>
        </authorList>
    </citation>
    <scope>NUCLEOTIDE SEQUENCE [LARGE SCALE GENOMIC DNA]</scope>
    <source>
        <strain evidence="1 2">M2</strain>
    </source>
</reference>
<proteinExistence type="predicted"/>